<dbReference type="PANTHER" id="PTHR10434">
    <property type="entry name" value="1-ACYL-SN-GLYCEROL-3-PHOSPHATE ACYLTRANSFERASE"/>
    <property type="match status" value="1"/>
</dbReference>
<dbReference type="Pfam" id="PF01553">
    <property type="entry name" value="Acyltransferase"/>
    <property type="match status" value="1"/>
</dbReference>
<dbReference type="GO" id="GO:0005886">
    <property type="term" value="C:plasma membrane"/>
    <property type="evidence" value="ECO:0007669"/>
    <property type="project" value="TreeGrafter"/>
</dbReference>
<dbReference type="InterPro" id="IPR002123">
    <property type="entry name" value="Plipid/glycerol_acylTrfase"/>
</dbReference>
<protein>
    <submittedName>
        <fullName evidence="5">Unannotated protein</fullName>
    </submittedName>
</protein>
<evidence type="ECO:0000259" key="4">
    <source>
        <dbReference type="SMART" id="SM00563"/>
    </source>
</evidence>
<evidence type="ECO:0000256" key="2">
    <source>
        <dbReference type="ARBA" id="ARBA00023315"/>
    </source>
</evidence>
<evidence type="ECO:0000313" key="5">
    <source>
        <dbReference type="EMBL" id="CAB4755468.1"/>
    </source>
</evidence>
<feature type="compositionally biased region" description="Pro residues" evidence="3">
    <location>
        <begin position="255"/>
        <end position="267"/>
    </location>
</feature>
<feature type="domain" description="Phospholipid/glycerol acyltransferase" evidence="4">
    <location>
        <begin position="52"/>
        <end position="162"/>
    </location>
</feature>
<keyword evidence="2" id="KW-0012">Acyltransferase</keyword>
<dbReference type="SUPFAM" id="SSF69593">
    <property type="entry name" value="Glycerol-3-phosphate (1)-acyltransferase"/>
    <property type="match status" value="1"/>
</dbReference>
<dbReference type="GO" id="GO:0003841">
    <property type="term" value="F:1-acylglycerol-3-phosphate O-acyltransferase activity"/>
    <property type="evidence" value="ECO:0007669"/>
    <property type="project" value="TreeGrafter"/>
</dbReference>
<sequence>MSDHVALPRTDRTAHPPRYLLHPLRPLARWIIRRRYRVVVHHAERVPAAGPVVLAANHAGVIDGPLLAIFAPRPVHALTKSEMFEGRLGGFLLRSGQVPLDRFRTDVAAVRSCLRVLRDGGVVGIFPEGRRGSGELERFHRGTAYFALAAGAPVVPVSMFGTREPGGSSGSLPRRGATLHLVVGRPVDVPHQPWPRTREQVGELSRSLWEHMRAELDAARRETGGILPGPLPLGELEPDPATGVGSPRTRTEPAPSTPPSTPLPPAPGSTIHTDGHEAARHEPGAP</sequence>
<dbReference type="AlphaFoldDB" id="A0A6J6U8C5"/>
<dbReference type="PANTHER" id="PTHR10434:SF11">
    <property type="entry name" value="1-ACYL-SN-GLYCEROL-3-PHOSPHATE ACYLTRANSFERASE"/>
    <property type="match status" value="1"/>
</dbReference>
<evidence type="ECO:0000256" key="3">
    <source>
        <dbReference type="SAM" id="MobiDB-lite"/>
    </source>
</evidence>
<dbReference type="GO" id="GO:0006654">
    <property type="term" value="P:phosphatidic acid biosynthetic process"/>
    <property type="evidence" value="ECO:0007669"/>
    <property type="project" value="TreeGrafter"/>
</dbReference>
<proteinExistence type="predicted"/>
<keyword evidence="1" id="KW-0808">Transferase</keyword>
<dbReference type="EMBL" id="CAEZYQ010000018">
    <property type="protein sequence ID" value="CAB4755468.1"/>
    <property type="molecule type" value="Genomic_DNA"/>
</dbReference>
<dbReference type="SMART" id="SM00563">
    <property type="entry name" value="PlsC"/>
    <property type="match status" value="1"/>
</dbReference>
<evidence type="ECO:0000256" key="1">
    <source>
        <dbReference type="ARBA" id="ARBA00022679"/>
    </source>
</evidence>
<feature type="compositionally biased region" description="Basic and acidic residues" evidence="3">
    <location>
        <begin position="273"/>
        <end position="286"/>
    </location>
</feature>
<name>A0A6J6U8C5_9ZZZZ</name>
<reference evidence="5" key="1">
    <citation type="submission" date="2020-05" db="EMBL/GenBank/DDBJ databases">
        <authorList>
            <person name="Chiriac C."/>
            <person name="Salcher M."/>
            <person name="Ghai R."/>
            <person name="Kavagutti S V."/>
        </authorList>
    </citation>
    <scope>NUCLEOTIDE SEQUENCE</scope>
</reference>
<gene>
    <name evidence="5" type="ORF">UFOPK2761_02272</name>
</gene>
<organism evidence="5">
    <name type="scientific">freshwater metagenome</name>
    <dbReference type="NCBI Taxonomy" id="449393"/>
    <lineage>
        <taxon>unclassified sequences</taxon>
        <taxon>metagenomes</taxon>
        <taxon>ecological metagenomes</taxon>
    </lineage>
</organism>
<feature type="region of interest" description="Disordered" evidence="3">
    <location>
        <begin position="223"/>
        <end position="286"/>
    </location>
</feature>
<dbReference type="CDD" id="cd07989">
    <property type="entry name" value="LPLAT_AGPAT-like"/>
    <property type="match status" value="1"/>
</dbReference>
<accession>A0A6J6U8C5</accession>